<evidence type="ECO:0000313" key="2">
    <source>
        <dbReference type="Proteomes" id="UP001620626"/>
    </source>
</evidence>
<keyword evidence="2" id="KW-1185">Reference proteome</keyword>
<evidence type="ECO:0000313" key="1">
    <source>
        <dbReference type="EMBL" id="KAL3079467.1"/>
    </source>
</evidence>
<name>A0ABD2IK15_9BILA</name>
<dbReference type="EMBL" id="JBICBT010001187">
    <property type="protein sequence ID" value="KAL3079467.1"/>
    <property type="molecule type" value="Genomic_DNA"/>
</dbReference>
<protein>
    <submittedName>
        <fullName evidence="1">Uncharacterized protein</fullName>
    </submittedName>
</protein>
<comment type="caution">
    <text evidence="1">The sequence shown here is derived from an EMBL/GenBank/DDBJ whole genome shotgun (WGS) entry which is preliminary data.</text>
</comment>
<reference evidence="1 2" key="1">
    <citation type="submission" date="2024-10" db="EMBL/GenBank/DDBJ databases">
        <authorList>
            <person name="Kim D."/>
        </authorList>
    </citation>
    <scope>NUCLEOTIDE SEQUENCE [LARGE SCALE GENOMIC DNA]</scope>
    <source>
        <strain evidence="1">BH-2024</strain>
    </source>
</reference>
<dbReference type="Proteomes" id="UP001620626">
    <property type="component" value="Unassembled WGS sequence"/>
</dbReference>
<proteinExistence type="predicted"/>
<organism evidence="1 2">
    <name type="scientific">Heterodera trifolii</name>
    <dbReference type="NCBI Taxonomy" id="157864"/>
    <lineage>
        <taxon>Eukaryota</taxon>
        <taxon>Metazoa</taxon>
        <taxon>Ecdysozoa</taxon>
        <taxon>Nematoda</taxon>
        <taxon>Chromadorea</taxon>
        <taxon>Rhabditida</taxon>
        <taxon>Tylenchina</taxon>
        <taxon>Tylenchomorpha</taxon>
        <taxon>Tylenchoidea</taxon>
        <taxon>Heteroderidae</taxon>
        <taxon>Heteroderinae</taxon>
        <taxon>Heterodera</taxon>
    </lineage>
</organism>
<sequence length="97" mass="10990">MPRSRSNSSSSDDSTKPNTALLSHWKSSEICRHMNINLTCTKATILSHQMLKFEPHTKFRHHALLVDVFCVVCETTTPRTYDFSGSGKHAKFVLLLL</sequence>
<gene>
    <name evidence="1" type="ORF">niasHT_031796</name>
</gene>
<dbReference type="AlphaFoldDB" id="A0ABD2IK15"/>
<accession>A0ABD2IK15</accession>